<sequence>MGKGSSADTPILGIKRTFACKAVRLCTMHNYRPPMRSFGVIVCVLSTLLHQQKRKTLPKKQCEANG</sequence>
<organism evidence="1 2">
    <name type="scientific">Lambdina fiscellaria nucleopolyhedrovirus</name>
    <dbReference type="NCBI Taxonomy" id="1642929"/>
    <lineage>
        <taxon>Viruses</taxon>
        <taxon>Viruses incertae sedis</taxon>
        <taxon>Naldaviricetes</taxon>
        <taxon>Lefavirales</taxon>
        <taxon>Baculoviridae</taxon>
        <taxon>Alphabaculovirus</taxon>
        <taxon>Alphabaculovirus lafiscellariae</taxon>
    </lineage>
</organism>
<dbReference type="Proteomes" id="UP000201190">
    <property type="component" value="Segment"/>
</dbReference>
<dbReference type="EMBL" id="KP752043">
    <property type="protein sequence ID" value="AKC91750.1"/>
    <property type="molecule type" value="Genomic_DNA"/>
</dbReference>
<keyword evidence="2" id="KW-1185">Reference proteome</keyword>
<dbReference type="GeneID" id="24170954"/>
<dbReference type="RefSeq" id="YP_009133333.1">
    <property type="nucleotide sequence ID" value="NC_026922.1"/>
</dbReference>
<accession>A0A0E3URD7</accession>
<proteinExistence type="predicted"/>
<name>A0A0E3URD7_9ABAC</name>
<evidence type="ECO:0000313" key="2">
    <source>
        <dbReference type="Proteomes" id="UP000201190"/>
    </source>
</evidence>
<protein>
    <submittedName>
        <fullName evidence="1">Uncharacterized protein</fullName>
    </submittedName>
</protein>
<dbReference type="KEGG" id="vg:24170954"/>
<evidence type="ECO:0000313" key="1">
    <source>
        <dbReference type="EMBL" id="AKC91750.1"/>
    </source>
</evidence>
<reference evidence="1 2" key="1">
    <citation type="journal article" date="2015" name="Genome Announc.">
        <title>Genome Sequence of an Alphabaculovirus Isolated from the Oak Looper, Lambdina fiscellaria, Contains a Putative 2-Kilobase-Pair Transposable Element Encoding a Transposase and a FLYWCH Domain-Containing Protein.</title>
        <authorList>
            <person name="Rohrmann G.F."/>
            <person name="Erlandson M.A."/>
            <person name="Theilmann D.A."/>
        </authorList>
    </citation>
    <scope>NUCLEOTIDE SEQUENCE [LARGE SCALE GENOMIC DNA]</scope>
    <source>
        <strain evidence="1">GR15</strain>
    </source>
</reference>